<dbReference type="EMBL" id="PFQB01000043">
    <property type="protein sequence ID" value="PJA14655.1"/>
    <property type="molecule type" value="Genomic_DNA"/>
</dbReference>
<evidence type="ECO:0000313" key="2">
    <source>
        <dbReference type="EMBL" id="PJA14655.1"/>
    </source>
</evidence>
<feature type="transmembrane region" description="Helical" evidence="1">
    <location>
        <begin position="70"/>
        <end position="88"/>
    </location>
</feature>
<accession>A0A2M7W2D3</accession>
<dbReference type="Proteomes" id="UP000228952">
    <property type="component" value="Unassembled WGS sequence"/>
</dbReference>
<protein>
    <submittedName>
        <fullName evidence="2">Uncharacterized protein</fullName>
    </submittedName>
</protein>
<evidence type="ECO:0000313" key="3">
    <source>
        <dbReference type="Proteomes" id="UP000228952"/>
    </source>
</evidence>
<keyword evidence="1" id="KW-0812">Transmembrane</keyword>
<feature type="transmembrane region" description="Helical" evidence="1">
    <location>
        <begin position="23"/>
        <end position="49"/>
    </location>
</feature>
<dbReference type="InterPro" id="IPR043993">
    <property type="entry name" value="T4SS_pilin"/>
</dbReference>
<reference evidence="3" key="1">
    <citation type="submission" date="2017-09" db="EMBL/GenBank/DDBJ databases">
        <title>Depth-based differentiation of microbial function through sediment-hosted aquifers and enrichment of novel symbionts in the deep terrestrial subsurface.</title>
        <authorList>
            <person name="Probst A.J."/>
            <person name="Ladd B."/>
            <person name="Jarett J.K."/>
            <person name="Geller-Mcgrath D.E."/>
            <person name="Sieber C.M.K."/>
            <person name="Emerson J.B."/>
            <person name="Anantharaman K."/>
            <person name="Thomas B.C."/>
            <person name="Malmstrom R."/>
            <person name="Stieglmeier M."/>
            <person name="Klingl A."/>
            <person name="Woyke T."/>
            <person name="Ryan C.M."/>
            <person name="Banfield J.F."/>
        </authorList>
    </citation>
    <scope>NUCLEOTIDE SEQUENCE [LARGE SCALE GENOMIC DNA]</scope>
</reference>
<organism evidence="2 3">
    <name type="scientific">Candidatus Dojkabacteria bacterium CG_4_10_14_0_2_um_filter_Dojkabacteria_WS6_41_15</name>
    <dbReference type="NCBI Taxonomy" id="2014249"/>
    <lineage>
        <taxon>Bacteria</taxon>
        <taxon>Candidatus Dojkabacteria</taxon>
    </lineage>
</organism>
<name>A0A2M7W2D3_9BACT</name>
<sequence length="107" mass="11162">MLNSLMAVTDVSGPITPPNIPDVLVTVLGVVNTLLFGIAPVLLVVMLVSAGVKRLMAADNPKAVQDSNSTIMWAIVGYTVVLLSYLIVRLGASLLGYDIDGKPGLSL</sequence>
<dbReference type="Pfam" id="PF18895">
    <property type="entry name" value="T4SS_pilin"/>
    <property type="match status" value="1"/>
</dbReference>
<evidence type="ECO:0000256" key="1">
    <source>
        <dbReference type="SAM" id="Phobius"/>
    </source>
</evidence>
<keyword evidence="1" id="KW-1133">Transmembrane helix</keyword>
<gene>
    <name evidence="2" type="ORF">COX64_01795</name>
</gene>
<keyword evidence="1" id="KW-0472">Membrane</keyword>
<comment type="caution">
    <text evidence="2">The sequence shown here is derived from an EMBL/GenBank/DDBJ whole genome shotgun (WGS) entry which is preliminary data.</text>
</comment>
<dbReference type="AlphaFoldDB" id="A0A2M7W2D3"/>
<proteinExistence type="predicted"/>